<gene>
    <name evidence="11" type="ORF">AXFE_21630</name>
</gene>
<keyword evidence="4" id="KW-0808">Transferase</keyword>
<dbReference type="EMBL" id="JXYS01000069">
    <property type="protein sequence ID" value="KJF16961.1"/>
    <property type="molecule type" value="Genomic_DNA"/>
</dbReference>
<dbReference type="InterPro" id="IPR044946">
    <property type="entry name" value="Restrct_endonuc_typeI_TRD_sf"/>
</dbReference>
<dbReference type="PANTHER" id="PTHR33841:SF5">
    <property type="entry name" value="DNA METHYLASE (MODIFICATION METHYLASE) (METHYLTRANSFERASE)-RELATED"/>
    <property type="match status" value="1"/>
</dbReference>
<dbReference type="GO" id="GO:0003677">
    <property type="term" value="F:DNA binding"/>
    <property type="evidence" value="ECO:0007669"/>
    <property type="project" value="UniProtKB-KW"/>
</dbReference>
<dbReference type="RefSeq" id="WP_052605792.1">
    <property type="nucleotide sequence ID" value="NZ_JXYS01000069.1"/>
</dbReference>
<dbReference type="STRING" id="1280514.AXFE_21630"/>
<dbReference type="GO" id="GO:0016787">
    <property type="term" value="F:hydrolase activity"/>
    <property type="evidence" value="ECO:0007669"/>
    <property type="project" value="UniProtKB-KW"/>
</dbReference>
<feature type="domain" description="TaqI-like C-terminal specificity" evidence="10">
    <location>
        <begin position="941"/>
        <end position="1034"/>
    </location>
</feature>
<dbReference type="GO" id="GO:0032259">
    <property type="term" value="P:methylation"/>
    <property type="evidence" value="ECO:0007669"/>
    <property type="project" value="UniProtKB-KW"/>
</dbReference>
<keyword evidence="6" id="KW-0680">Restriction system</keyword>
<dbReference type="GO" id="GO:0009007">
    <property type="term" value="F:site-specific DNA-methyltransferase (adenine-specific) activity"/>
    <property type="evidence" value="ECO:0007669"/>
    <property type="project" value="UniProtKB-EC"/>
</dbReference>
<dbReference type="InterPro" id="IPR002052">
    <property type="entry name" value="DNA_methylase_N6_adenine_CS"/>
</dbReference>
<reference evidence="11 12" key="1">
    <citation type="submission" date="2015-01" db="EMBL/GenBank/DDBJ databases">
        <title>Draft genome of the acidophilic iron oxidizer Acidithrix ferrooxidans strain Py-F3.</title>
        <authorList>
            <person name="Poehlein A."/>
            <person name="Eisen S."/>
            <person name="Schloemann M."/>
            <person name="Johnson B.D."/>
            <person name="Daniel R."/>
            <person name="Muehling M."/>
        </authorList>
    </citation>
    <scope>NUCLEOTIDE SEQUENCE [LARGE SCALE GENOMIC DNA]</scope>
    <source>
        <strain evidence="11 12">Py-F3</strain>
    </source>
</reference>
<dbReference type="REBASE" id="114759">
    <property type="entry name" value="AfePyF3ORF21630P"/>
</dbReference>
<dbReference type="AlphaFoldDB" id="A0A0D8HIR2"/>
<dbReference type="Pfam" id="PF07669">
    <property type="entry name" value="Eco57I"/>
    <property type="match status" value="1"/>
</dbReference>
<evidence type="ECO:0000259" key="10">
    <source>
        <dbReference type="Pfam" id="PF12950"/>
    </source>
</evidence>
<sequence>MSFDLGRPYNRQAFLELVDSLLPSVGHDMRTVTELASHFSEVLSLGSSPKLDLQIFEVKVSGSLDKRAAIASDGFKLMKLTASYRCLVAFYSDDTNQWRLSLMTAQPTIDNGKVVTTFSSPKRHSYLLGPGSKLKTPNKQLISKGQVTDFDDLSKRFAVEVVNNEFYKEVAKLYDELVGSDQTPGVLKYPDHGEASHEFAVRLIGRIIFCWFLREKRSDSGTPLVPVNILSRNAASENNYYHATLTSLFFEVLNKHLKNREDKFQRDYYASIPYLNGGLFSPDPDDYYKFDKALQLSVPGLVEVPDTWLRKLFDLLELYNFTVDENTSYDIDLSIDPEMLGRIFENLLARINPETGETVRRGTGSFYTPREIVEYMVDQSLKEYLKNVTKVSDNKIAALVSYDVLDDSEHAFAGTEKQEIIRALGEVRILDPACGSGAFPIGILQKIVFILQQVDPDSKEWLQKQIAGASPELRNHLEQEFRNKNFNYIRKLGVIRESIYGVDIQPIATEISRLRCFLTLIVDQSVEDGAINRGIEPLPNLDFKFVTANSLIKLGGGKKGITGQTGLFEDTDGINELKQLRKEYFSSHDSERGSLKLQFSQRQNLMLQGIISQRSHDLADLTRQVSTWDPFGHHATDWFDPEWMFGVTDGFDIVIGNPPYYKENDDRTRFDNLRDSECYQGKMDVWYLFGALGLDILKPAGILCYIATNNWTTNAGASKFRNKILQEATILQMLDFGSYFVFESSSIQTMVMMFKKTNEARYVFDYRKIYTDKPVGRDMLDLLAKAASANTAYLEPTIDFSERINSLLTFSDNESEKLLRRIISRGDIKLTENEVANGIHPHFDYVNKKAASKLGGSHKVGDGIFVLSQKEKATLNLTPEEESLIRPYYTTKQLGRYRALPTNEEWIIYTGSNYKNVRSMDPYPALKNHLDQFREVITSANHPYGLHRAREPRFFTGEKIMALRKSTPRPVFTFTDFDCYVSAAFYIIKTEGINLKYLTGLLNSKLVTFWLKNKGKMQGNNYQIDKEPLLAIPIIVTNPAIQKQIADKVDDIYAGKGSLENLEIEIDNLVYELYNLLPGEIAVIKNMK</sequence>
<evidence type="ECO:0000259" key="9">
    <source>
        <dbReference type="Pfam" id="PF07669"/>
    </source>
</evidence>
<dbReference type="PANTHER" id="PTHR33841">
    <property type="entry name" value="DNA METHYLTRANSFERASE YEEA-RELATED"/>
    <property type="match status" value="1"/>
</dbReference>
<evidence type="ECO:0000256" key="1">
    <source>
        <dbReference type="ARBA" id="ARBA00006594"/>
    </source>
</evidence>
<evidence type="ECO:0000256" key="6">
    <source>
        <dbReference type="ARBA" id="ARBA00022747"/>
    </source>
</evidence>
<comment type="similarity">
    <text evidence="1">Belongs to the N(4)/N(6)-methyltransferase family.</text>
</comment>
<dbReference type="PROSITE" id="PS00092">
    <property type="entry name" value="N6_MTASE"/>
    <property type="match status" value="1"/>
</dbReference>
<evidence type="ECO:0000256" key="4">
    <source>
        <dbReference type="ARBA" id="ARBA00022679"/>
    </source>
</evidence>
<feature type="domain" description="Type II methyltransferase M.TaqI-like" evidence="9">
    <location>
        <begin position="497"/>
        <end position="742"/>
    </location>
</feature>
<evidence type="ECO:0000313" key="11">
    <source>
        <dbReference type="EMBL" id="KJF16961.1"/>
    </source>
</evidence>
<keyword evidence="3" id="KW-0489">Methyltransferase</keyword>
<dbReference type="Proteomes" id="UP000032360">
    <property type="component" value="Unassembled WGS sequence"/>
</dbReference>
<evidence type="ECO:0000256" key="7">
    <source>
        <dbReference type="ARBA" id="ARBA00023125"/>
    </source>
</evidence>
<dbReference type="PRINTS" id="PR00507">
    <property type="entry name" value="N12N6MTFRASE"/>
</dbReference>
<dbReference type="PATRIC" id="fig|1280514.3.peg.2832"/>
<keyword evidence="7" id="KW-0238">DNA-binding</keyword>
<protein>
    <recommendedName>
        <fullName evidence="2">site-specific DNA-methyltransferase (adenine-specific)</fullName>
        <ecNumber evidence="2">2.1.1.72</ecNumber>
    </recommendedName>
</protein>
<evidence type="ECO:0000256" key="5">
    <source>
        <dbReference type="ARBA" id="ARBA00022691"/>
    </source>
</evidence>
<keyword evidence="5" id="KW-0949">S-adenosyl-L-methionine</keyword>
<dbReference type="Pfam" id="PF12950">
    <property type="entry name" value="TaqI_C"/>
    <property type="match status" value="1"/>
</dbReference>
<keyword evidence="11" id="KW-0378">Hydrolase</keyword>
<dbReference type="InterPro" id="IPR050953">
    <property type="entry name" value="N4_N6_ade-DNA_methylase"/>
</dbReference>
<dbReference type="EC" id="2.1.1.72" evidence="2"/>
<name>A0A0D8HIR2_9ACTN</name>
<comment type="caution">
    <text evidence="11">The sequence shown here is derived from an EMBL/GenBank/DDBJ whole genome shotgun (WGS) entry which is preliminary data.</text>
</comment>
<dbReference type="Gene3D" id="3.40.50.150">
    <property type="entry name" value="Vaccinia Virus protein VP39"/>
    <property type="match status" value="1"/>
</dbReference>
<dbReference type="OrthoDB" id="4280289at2"/>
<evidence type="ECO:0000256" key="3">
    <source>
        <dbReference type="ARBA" id="ARBA00022603"/>
    </source>
</evidence>
<proteinExistence type="inferred from homology"/>
<dbReference type="InterPro" id="IPR011639">
    <property type="entry name" value="MethylTrfase_TaqI-like_dom"/>
</dbReference>
<dbReference type="SUPFAM" id="SSF53335">
    <property type="entry name" value="S-adenosyl-L-methionine-dependent methyltransferases"/>
    <property type="match status" value="1"/>
</dbReference>
<evidence type="ECO:0000313" key="12">
    <source>
        <dbReference type="Proteomes" id="UP000032360"/>
    </source>
</evidence>
<accession>A0A0D8HIR2</accession>
<dbReference type="InterPro" id="IPR025931">
    <property type="entry name" value="TaqI_C"/>
</dbReference>
<keyword evidence="12" id="KW-1185">Reference proteome</keyword>
<evidence type="ECO:0000256" key="2">
    <source>
        <dbReference type="ARBA" id="ARBA00011900"/>
    </source>
</evidence>
<dbReference type="GO" id="GO:0009307">
    <property type="term" value="P:DNA restriction-modification system"/>
    <property type="evidence" value="ECO:0007669"/>
    <property type="project" value="UniProtKB-KW"/>
</dbReference>
<comment type="catalytic activity">
    <reaction evidence="8">
        <text>a 2'-deoxyadenosine in DNA + S-adenosyl-L-methionine = an N(6)-methyl-2'-deoxyadenosine in DNA + S-adenosyl-L-homocysteine + H(+)</text>
        <dbReference type="Rhea" id="RHEA:15197"/>
        <dbReference type="Rhea" id="RHEA-COMP:12418"/>
        <dbReference type="Rhea" id="RHEA-COMP:12419"/>
        <dbReference type="ChEBI" id="CHEBI:15378"/>
        <dbReference type="ChEBI" id="CHEBI:57856"/>
        <dbReference type="ChEBI" id="CHEBI:59789"/>
        <dbReference type="ChEBI" id="CHEBI:90615"/>
        <dbReference type="ChEBI" id="CHEBI:90616"/>
        <dbReference type="EC" id="2.1.1.72"/>
    </reaction>
</comment>
<dbReference type="InterPro" id="IPR029063">
    <property type="entry name" value="SAM-dependent_MTases_sf"/>
</dbReference>
<organism evidence="11 12">
    <name type="scientific">Acidithrix ferrooxidans</name>
    <dbReference type="NCBI Taxonomy" id="1280514"/>
    <lineage>
        <taxon>Bacteria</taxon>
        <taxon>Bacillati</taxon>
        <taxon>Actinomycetota</taxon>
        <taxon>Acidimicrobiia</taxon>
        <taxon>Acidimicrobiales</taxon>
        <taxon>Acidimicrobiaceae</taxon>
        <taxon>Acidithrix</taxon>
    </lineage>
</organism>
<dbReference type="SUPFAM" id="SSF116734">
    <property type="entry name" value="DNA methylase specificity domain"/>
    <property type="match status" value="1"/>
</dbReference>
<dbReference type="Gene3D" id="3.90.220.20">
    <property type="entry name" value="DNA methylase specificity domains"/>
    <property type="match status" value="1"/>
</dbReference>
<evidence type="ECO:0000256" key="8">
    <source>
        <dbReference type="ARBA" id="ARBA00047942"/>
    </source>
</evidence>